<comment type="similarity">
    <text evidence="1">Belongs to the GILT family.</text>
</comment>
<dbReference type="Proteomes" id="UP000790347">
    <property type="component" value="Unassembled WGS sequence"/>
</dbReference>
<keyword evidence="3" id="KW-1133">Transmembrane helix</keyword>
<keyword evidence="5" id="KW-1185">Reference proteome</keyword>
<reference evidence="4" key="2">
    <citation type="journal article" date="2022" name="Res Sq">
        <title>Comparative Genomics Reveals Insights into the Divergent Evolution of Astigmatic Mites and Household Pest Adaptations.</title>
        <authorList>
            <person name="Xiong Q."/>
            <person name="Wan A.T.-Y."/>
            <person name="Liu X.-Y."/>
            <person name="Fung C.S.-H."/>
            <person name="Xiao X."/>
            <person name="Malainual N."/>
            <person name="Hou J."/>
            <person name="Wang L."/>
            <person name="Wang M."/>
            <person name="Yang K."/>
            <person name="Cui Y."/>
            <person name="Leung E."/>
            <person name="Nong W."/>
            <person name="Shin S.-K."/>
            <person name="Au S."/>
            <person name="Jeong K.Y."/>
            <person name="Chew F.T."/>
            <person name="Hui J."/>
            <person name="Leung T.F."/>
            <person name="Tungtrongchitr A."/>
            <person name="Zhong N."/>
            <person name="Liu Z."/>
            <person name="Tsui S."/>
        </authorList>
    </citation>
    <scope>NUCLEOTIDE SEQUENCE</scope>
    <source>
        <strain evidence="4">Derf</strain>
        <tissue evidence="4">Whole organism</tissue>
    </source>
</reference>
<dbReference type="PANTHER" id="PTHR13234:SF71">
    <property type="entry name" value="GAMMA-INTERFERON-INDUCIBLE LYSOSOMAL THIOL REDUCTASE-LIKE PROTEIN"/>
    <property type="match status" value="1"/>
</dbReference>
<reference evidence="4" key="1">
    <citation type="submission" date="2013-05" db="EMBL/GenBank/DDBJ databases">
        <authorList>
            <person name="Yim A.K.Y."/>
            <person name="Chan T.F."/>
            <person name="Ji K.M."/>
            <person name="Liu X.Y."/>
            <person name="Zhou J.W."/>
            <person name="Li R.Q."/>
            <person name="Yang K.Y."/>
            <person name="Li J."/>
            <person name="Li M."/>
            <person name="Law P.T.W."/>
            <person name="Wu Y.L."/>
            <person name="Cai Z.L."/>
            <person name="Qin H."/>
            <person name="Bao Y."/>
            <person name="Leung R.K.K."/>
            <person name="Ng P.K.S."/>
            <person name="Zou J."/>
            <person name="Zhong X.J."/>
            <person name="Ran P.X."/>
            <person name="Zhong N.S."/>
            <person name="Liu Z.G."/>
            <person name="Tsui S.K.W."/>
        </authorList>
    </citation>
    <scope>NUCLEOTIDE SEQUENCE</scope>
    <source>
        <strain evidence="4">Derf</strain>
        <tissue evidence="4">Whole organism</tissue>
    </source>
</reference>
<keyword evidence="3" id="KW-0472">Membrane</keyword>
<keyword evidence="2" id="KW-0325">Glycoprotein</keyword>
<evidence type="ECO:0000313" key="5">
    <source>
        <dbReference type="Proteomes" id="UP000790347"/>
    </source>
</evidence>
<feature type="transmembrane region" description="Helical" evidence="3">
    <location>
        <begin position="1802"/>
        <end position="1825"/>
    </location>
</feature>
<protein>
    <submittedName>
        <fullName evidence="4">Uncharacterized protein</fullName>
    </submittedName>
</protein>
<proteinExistence type="inferred from homology"/>
<evidence type="ECO:0000313" key="4">
    <source>
        <dbReference type="EMBL" id="KAH9517196.1"/>
    </source>
</evidence>
<organism evidence="4 5">
    <name type="scientific">Dermatophagoides farinae</name>
    <name type="common">American house dust mite</name>
    <dbReference type="NCBI Taxonomy" id="6954"/>
    <lineage>
        <taxon>Eukaryota</taxon>
        <taxon>Metazoa</taxon>
        <taxon>Ecdysozoa</taxon>
        <taxon>Arthropoda</taxon>
        <taxon>Chelicerata</taxon>
        <taxon>Arachnida</taxon>
        <taxon>Acari</taxon>
        <taxon>Acariformes</taxon>
        <taxon>Sarcoptiformes</taxon>
        <taxon>Astigmata</taxon>
        <taxon>Psoroptidia</taxon>
        <taxon>Analgoidea</taxon>
        <taxon>Pyroglyphidae</taxon>
        <taxon>Dermatophagoidinae</taxon>
        <taxon>Dermatophagoides</taxon>
    </lineage>
</organism>
<dbReference type="Pfam" id="PF03227">
    <property type="entry name" value="GILT"/>
    <property type="match status" value="8"/>
</dbReference>
<keyword evidence="3" id="KW-0812">Transmembrane</keyword>
<accession>A0A922L442</accession>
<comment type="caution">
    <text evidence="4">The sequence shown here is derived from an EMBL/GenBank/DDBJ whole genome shotgun (WGS) entry which is preliminary data.</text>
</comment>
<dbReference type="EMBL" id="ASGP02000003">
    <property type="protein sequence ID" value="KAH9517196.1"/>
    <property type="molecule type" value="Genomic_DNA"/>
</dbReference>
<dbReference type="GO" id="GO:0016671">
    <property type="term" value="F:oxidoreductase activity, acting on a sulfur group of donors, disulfide as acceptor"/>
    <property type="evidence" value="ECO:0007669"/>
    <property type="project" value="InterPro"/>
</dbReference>
<evidence type="ECO:0000256" key="3">
    <source>
        <dbReference type="SAM" id="Phobius"/>
    </source>
</evidence>
<gene>
    <name evidence="4" type="ORF">DERF_007879</name>
</gene>
<name>A0A922L442_DERFA</name>
<dbReference type="InterPro" id="IPR004911">
    <property type="entry name" value="Interferon-induced_GILT"/>
</dbReference>
<evidence type="ECO:0000256" key="1">
    <source>
        <dbReference type="ARBA" id="ARBA00005679"/>
    </source>
</evidence>
<dbReference type="PANTHER" id="PTHR13234">
    <property type="entry name" value="GAMMA-INTERFERON INDUCIBLE LYSOSOMAL THIOL REDUCTASE GILT"/>
    <property type="match status" value="1"/>
</dbReference>
<evidence type="ECO:0000256" key="2">
    <source>
        <dbReference type="ARBA" id="ARBA00023180"/>
    </source>
</evidence>
<sequence>MKKIKKFLSTNTTIDGPRFESIVRSIRHVLLFIVFLSSLSLSILNTVDCQQDAKIKVEIFYETANHNVQKFMAQQFRPMIEYINLTNIHLELYPYGQTVEQNGTYECPYGDIQCLANKYQACVIEKDTNGTFIITDIQTARFVSCFFKNRKSLSKPAELAENCIKNSDDDWMTIKECVEKAKEDFEKGLAIFINDKHDPEARKDFIKQICSLLPNVDECKNPPTTIPVAVTVYYEALNPISYNYFHQQLCPYYHVLDDIIELELIPFGNTIIIDDTNMITNSSSGKKRQDFSNRFQALVVDRYINNEHNGDLISGPNRVLNFLDCLIGKKIGNEYDHLEECTNVKLNNEYIEFLEEIKMNGEKMQKIFRDFSTRTKKIMNTANSENLPLITVNDNDKINVNAFNDLVQEVCDKFNSPKKPAICTKVPMTIFYEASHQPSRRFFLDHLRPIFQNLYNLIDFSFKPTGRAKSNNNSITCPGGPDQCEMMKIHACAIDHYWNDGANFTDHNRQHVFDFIWCTMKNIRSIEKPYDLGEICANKYLDGFEQWLNIDLCAKSEESIVLLTQWIAETHSSGIENISLVPIVIFNHATDDQQILVDNERVKKEICNHFDDYHQPDYCTMDESNPVNVDVYYDSNNELAKHFFITQLNHTHVFIEEIANVFLHPIGNTENLVDATNGNCHDSNSSICLANAIHASVIDKYESPNQLDIIDERLRITNFIACFVSHPQWPNNVQLIGDECAKSQLNGDKLPEINGESLKKALEKTTELKKKLSKTEITIPWITLNNNVENNHEAIEDLLQAVCTKYNGHKPDECSTATVDIYYSSYASDSRKFFIEQLIPTFRHIRERIRLNLYPYGPADKNKTVEDECENDAERCEANKIHACVLNRYWNQEELVDSQTALWDSKNQTLSFIHCFFKKIGNDITLTELMQQCENEFLPIADQINSCVMNETESLGYLRNIRQKTIDVVGTMTDNIAVIVNGEQMSLAESNLQTSICNELLGEKPLACHRDKPSKVQIQFHYSAFDFEVANFIKINKFYENYFHLEEIADIQIIPYGKSSIDDHKLNCPGEVECLATRIHACVVDTFSNNSTHAAIDGQLQVIKFIDCYFSKFVPNLDFASIAEGCVESIFHTDSWSSILNCAKSNQSIDSLKEYNDKFVSKLLPKIAYVPWITIQNHHSYDAENHFIRTICDSYDGLEKPSECYQKFTDKPSIVVFYEAKNPRSRNVFITQFDRNRTKIDTSISTLLPIPIYHLDIDNKTECINDVECLQTFQHGCIIFYHQNQMEKLIDFLNCHFGQKFTEINSTETCFNEIFDESSWNIIEECVNNMKEILKKNMKILINIYKPVASLPFIQIDGVIKEDELNLMTHICSMYYSDDKPKQCQLDRKSIGIFYQTLEKSVEKFATKQLSYQSEYLDEFGEFNFYPYGKTVRKNDGYECPSGNQQCSENKIHACILDKYYNNSKFFDTMRIKSANFLVCSLDESVETDNSTLIQSCFNQYFSGESWNHIVECSNGSRGEELYDELAIKTESGNFGDKLLPWITLNKQYSEKAVKNLFATICDDYGLIKNPRCSSISNAMATDLRIYFSCDQSGRDFIINNLKPFYSYLSMNKHQKEETSLFDEVENQLKLKSLLKITLVPYGNTIDNNDSFSCPSDEECFANRYIACANHYHSSEFDGYSHLVEFTLCFFNHGNYSNNIVFAAQQCSYQTWYYYSYDLYKALNICADSNETSYLDIFREMKHQTESIQPKLDHFPSITIGTKVETETNIMKIACTSYNGIDYPRECDQYLDDKSDSDSKPFPIWAIILIVIAVLIVIGLLFVCIRRNR</sequence>